<dbReference type="InterPro" id="IPR013824">
    <property type="entry name" value="Topo_IA_cen_sub1"/>
</dbReference>
<dbReference type="Gene3D" id="2.70.20.10">
    <property type="entry name" value="Topoisomerase I, domain 3"/>
    <property type="match status" value="1"/>
</dbReference>
<dbReference type="SMART" id="SM00493">
    <property type="entry name" value="TOPRIM"/>
    <property type="match status" value="1"/>
</dbReference>
<evidence type="ECO:0000256" key="4">
    <source>
        <dbReference type="ARBA" id="ARBA00022723"/>
    </source>
</evidence>
<reference evidence="11" key="1">
    <citation type="submission" date="2016-10" db="EMBL/GenBank/DDBJ databases">
        <authorList>
            <person name="de Groot N.N."/>
        </authorList>
    </citation>
    <scope>NUCLEOTIDE SEQUENCE</scope>
</reference>
<dbReference type="InterPro" id="IPR013497">
    <property type="entry name" value="Topo_IA_cen"/>
</dbReference>
<evidence type="ECO:0000256" key="1">
    <source>
        <dbReference type="ARBA" id="ARBA00000213"/>
    </source>
</evidence>
<dbReference type="InterPro" id="IPR013826">
    <property type="entry name" value="Topo_IA_cen_sub3"/>
</dbReference>
<dbReference type="GO" id="GO:0006265">
    <property type="term" value="P:DNA topological change"/>
    <property type="evidence" value="ECO:0007669"/>
    <property type="project" value="InterPro"/>
</dbReference>
<dbReference type="Gene3D" id="3.40.50.140">
    <property type="match status" value="1"/>
</dbReference>
<keyword evidence="5" id="KW-0460">Magnesium</keyword>
<dbReference type="InterPro" id="IPR013825">
    <property type="entry name" value="Topo_IA_cen_sub2"/>
</dbReference>
<dbReference type="CDD" id="cd00186">
    <property type="entry name" value="TOP1Ac"/>
    <property type="match status" value="1"/>
</dbReference>
<dbReference type="InterPro" id="IPR000380">
    <property type="entry name" value="Topo_IA"/>
</dbReference>
<gene>
    <name evidence="11" type="ORF">MNB_SUP05-SYMBIONT-4-1374</name>
</gene>
<dbReference type="PRINTS" id="PR00417">
    <property type="entry name" value="PRTPISMRASEI"/>
</dbReference>
<dbReference type="InterPro" id="IPR025589">
    <property type="entry name" value="Toprim_C_rpt"/>
</dbReference>
<comment type="catalytic activity">
    <reaction evidence="1">
        <text>ATP-independent breakage of single-stranded DNA, followed by passage and rejoining.</text>
        <dbReference type="EC" id="5.6.2.1"/>
    </reaction>
</comment>
<sequence>MSKNLVIVESPAKAKTIEKFLGKDFTVKSSIGHIRDMPKKGMGIDIENNFEPTYEVTADKKKVVADLRKSVKIADKIYLATDEDREGEAIAWHLLKALNLPDNTPRIVFHEITKGAITSAITQPRVVDQNIVDAQQARRIIDRLVGFEISPVLWRKVSGARSAGRVQSPVMRLVVEREREINDHTAKNTYKVKAELVNDAGELVEVKLSKDFAIKDEALAFATVLLDGKLSVASIEKKPSKRSPKQPFITSTLQQEASQKLGFSVKQTMTLAQNLYREGAITYMRTDSVTLSEEAISAAEKTIKAQYGDEYHHARRYKTKDAGAQEAHEAIRPTDLTKPVIFGIEDQAARLYSLIYKRTLASQMSDAKLQKTQIKINISGLNEQFLANGEVLMFPGFLSVYDYLSSEDKLLPDLNIGDTLYLSSFTARESFSKAKPRYTEASLVKKVEEMGIGRPSTFATMVSTVQDRNYVTKETREGVEREYQLIEITDGAVVETTPVETTGAEKNKLFPTSVAYLLTDFLVKYFDDIIDYQFTAKLESDFDTIATKNTPWQGVVKNFYTPFHEKIESAADISREEVSGMRELGTDPKSGKPVSVRFGRYGAFAQIGHKDDEDKPLFASLRGDLVIETITLNEALELFDMPRTVGETNDFGIIKANYGRFGPYLQYGKKYVSLKETIPEEVTLEEALILIAAKEKFDAERIIKTFPDSEIQILNGRFGPYIWNGKKKGKGQKNITIKKIFGEKPPADLTLAECKKAVAGKLKPKVAPKKKKAVKKKVVKK</sequence>
<dbReference type="InterPro" id="IPR003601">
    <property type="entry name" value="Topo_IA_2"/>
</dbReference>
<dbReference type="PANTHER" id="PTHR42785:SF1">
    <property type="entry name" value="DNA TOPOISOMERASE"/>
    <property type="match status" value="1"/>
</dbReference>
<evidence type="ECO:0000313" key="11">
    <source>
        <dbReference type="EMBL" id="SFV87254.1"/>
    </source>
</evidence>
<evidence type="ECO:0000256" key="7">
    <source>
        <dbReference type="ARBA" id="ARBA00023125"/>
    </source>
</evidence>
<dbReference type="Pfam" id="PF01131">
    <property type="entry name" value="Topoisom_bac"/>
    <property type="match status" value="1"/>
</dbReference>
<dbReference type="InterPro" id="IPR034149">
    <property type="entry name" value="TOPRIM_TopoI"/>
</dbReference>
<organism evidence="11">
    <name type="scientific">hydrothermal vent metagenome</name>
    <dbReference type="NCBI Taxonomy" id="652676"/>
    <lineage>
        <taxon>unclassified sequences</taxon>
        <taxon>metagenomes</taxon>
        <taxon>ecological metagenomes</taxon>
    </lineage>
</organism>
<dbReference type="InterPro" id="IPR023405">
    <property type="entry name" value="Topo_IA_core_domain"/>
</dbReference>
<dbReference type="InterPro" id="IPR003602">
    <property type="entry name" value="Topo_IA_DNA-bd_dom"/>
</dbReference>
<dbReference type="AlphaFoldDB" id="A0A1W1DZU8"/>
<keyword evidence="6" id="KW-0799">Topoisomerase</keyword>
<comment type="similarity">
    <text evidence="2">Belongs to the type IA topoisomerase family.</text>
</comment>
<feature type="domain" description="Toprim" evidence="9">
    <location>
        <begin position="3"/>
        <end position="113"/>
    </location>
</feature>
<dbReference type="Gene3D" id="1.10.290.10">
    <property type="entry name" value="Topoisomerase I, domain 4"/>
    <property type="match status" value="1"/>
</dbReference>
<dbReference type="Pfam" id="PF01751">
    <property type="entry name" value="Toprim"/>
    <property type="match status" value="1"/>
</dbReference>
<evidence type="ECO:0000256" key="2">
    <source>
        <dbReference type="ARBA" id="ARBA00009446"/>
    </source>
</evidence>
<keyword evidence="8 11" id="KW-0413">Isomerase</keyword>
<evidence type="ECO:0000256" key="5">
    <source>
        <dbReference type="ARBA" id="ARBA00022842"/>
    </source>
</evidence>
<dbReference type="InterPro" id="IPR028612">
    <property type="entry name" value="Topoisom_1_IA"/>
</dbReference>
<evidence type="ECO:0000256" key="3">
    <source>
        <dbReference type="ARBA" id="ARBA00012891"/>
    </source>
</evidence>
<keyword evidence="4" id="KW-0479">Metal-binding</keyword>
<dbReference type="NCBIfam" id="TIGR01051">
    <property type="entry name" value="topA_bact"/>
    <property type="match status" value="1"/>
</dbReference>
<evidence type="ECO:0000259" key="10">
    <source>
        <dbReference type="PROSITE" id="PS52039"/>
    </source>
</evidence>
<evidence type="ECO:0000256" key="8">
    <source>
        <dbReference type="ARBA" id="ARBA00023235"/>
    </source>
</evidence>
<dbReference type="EC" id="5.6.2.1" evidence="3"/>
<evidence type="ECO:0000259" key="9">
    <source>
        <dbReference type="PROSITE" id="PS50880"/>
    </source>
</evidence>
<dbReference type="GO" id="GO:0003917">
    <property type="term" value="F:DNA topoisomerase type I (single strand cut, ATP-independent) activity"/>
    <property type="evidence" value="ECO:0007669"/>
    <property type="project" value="UniProtKB-EC"/>
</dbReference>
<dbReference type="CDD" id="cd03363">
    <property type="entry name" value="TOPRIM_TopoIA_TopoI"/>
    <property type="match status" value="1"/>
</dbReference>
<dbReference type="GO" id="GO:0046872">
    <property type="term" value="F:metal ion binding"/>
    <property type="evidence" value="ECO:0007669"/>
    <property type="project" value="UniProtKB-KW"/>
</dbReference>
<feature type="domain" description="Topo IA-type catalytic" evidence="10">
    <location>
        <begin position="128"/>
        <end position="567"/>
    </location>
</feature>
<dbReference type="Pfam" id="PF13368">
    <property type="entry name" value="Toprim_C_rpt"/>
    <property type="match status" value="3"/>
</dbReference>
<protein>
    <recommendedName>
        <fullName evidence="3">DNA topoisomerase</fullName>
        <ecNumber evidence="3">5.6.2.1</ecNumber>
    </recommendedName>
</protein>
<dbReference type="SMART" id="SM00436">
    <property type="entry name" value="TOP1Bc"/>
    <property type="match status" value="1"/>
</dbReference>
<dbReference type="SMART" id="SM00437">
    <property type="entry name" value="TOP1Ac"/>
    <property type="match status" value="1"/>
</dbReference>
<proteinExistence type="inferred from homology"/>
<evidence type="ECO:0000256" key="6">
    <source>
        <dbReference type="ARBA" id="ARBA00023029"/>
    </source>
</evidence>
<name>A0A1W1DZU8_9ZZZZ</name>
<dbReference type="HAMAP" id="MF_00952">
    <property type="entry name" value="Topoisom_1_prok"/>
    <property type="match status" value="1"/>
</dbReference>
<dbReference type="EMBL" id="FPHY01000174">
    <property type="protein sequence ID" value="SFV87254.1"/>
    <property type="molecule type" value="Genomic_DNA"/>
</dbReference>
<keyword evidence="7" id="KW-0238">DNA-binding</keyword>
<dbReference type="PANTHER" id="PTHR42785">
    <property type="entry name" value="DNA TOPOISOMERASE, TYPE IA, CORE"/>
    <property type="match status" value="1"/>
</dbReference>
<dbReference type="PROSITE" id="PS52039">
    <property type="entry name" value="TOPO_IA_2"/>
    <property type="match status" value="1"/>
</dbReference>
<dbReference type="GO" id="GO:0003677">
    <property type="term" value="F:DNA binding"/>
    <property type="evidence" value="ECO:0007669"/>
    <property type="project" value="UniProtKB-KW"/>
</dbReference>
<dbReference type="SUPFAM" id="SSF56712">
    <property type="entry name" value="Prokaryotic type I DNA topoisomerase"/>
    <property type="match status" value="1"/>
</dbReference>
<dbReference type="PROSITE" id="PS50880">
    <property type="entry name" value="TOPRIM"/>
    <property type="match status" value="1"/>
</dbReference>
<accession>A0A1W1DZU8</accession>
<dbReference type="InterPro" id="IPR006171">
    <property type="entry name" value="TOPRIM_dom"/>
</dbReference>
<dbReference type="InterPro" id="IPR005733">
    <property type="entry name" value="TopoI_bac-type"/>
</dbReference>
<dbReference type="Gene3D" id="1.10.460.10">
    <property type="entry name" value="Topoisomerase I, domain 2"/>
    <property type="match status" value="2"/>
</dbReference>